<dbReference type="PANTHER" id="PTHR14969:SF13">
    <property type="entry name" value="AT30094P"/>
    <property type="match status" value="1"/>
</dbReference>
<reference evidence="3 4" key="1">
    <citation type="submission" date="2023-09" db="EMBL/GenBank/DDBJ databases">
        <authorList>
            <person name="Rey-Velasco X."/>
        </authorList>
    </citation>
    <scope>NUCLEOTIDE SEQUENCE [LARGE SCALE GENOMIC DNA]</scope>
    <source>
        <strain evidence="3 4">F388</strain>
    </source>
</reference>
<evidence type="ECO:0000259" key="2">
    <source>
        <dbReference type="SMART" id="SM00014"/>
    </source>
</evidence>
<keyword evidence="4" id="KW-1185">Reference proteome</keyword>
<keyword evidence="1" id="KW-1133">Transmembrane helix</keyword>
<dbReference type="InterPro" id="IPR000326">
    <property type="entry name" value="PAP2/HPO"/>
</dbReference>
<name>A0ABU3AAI9_9FLAO</name>
<feature type="transmembrane region" description="Helical" evidence="1">
    <location>
        <begin position="61"/>
        <end position="80"/>
    </location>
</feature>
<keyword evidence="1" id="KW-0472">Membrane</keyword>
<accession>A0ABU3AAI9</accession>
<proteinExistence type="predicted"/>
<dbReference type="Proteomes" id="UP001255246">
    <property type="component" value="Unassembled WGS sequence"/>
</dbReference>
<gene>
    <name evidence="3" type="ORF">RM706_07810</name>
</gene>
<dbReference type="EMBL" id="JAVRHR010000002">
    <property type="protein sequence ID" value="MDT0606930.1"/>
    <property type="molecule type" value="Genomic_DNA"/>
</dbReference>
<dbReference type="SUPFAM" id="SSF48317">
    <property type="entry name" value="Acid phosphatase/Vanadium-dependent haloperoxidase"/>
    <property type="match status" value="1"/>
</dbReference>
<keyword evidence="1" id="KW-0812">Transmembrane</keyword>
<feature type="domain" description="Phosphatidic acid phosphatase type 2/haloperoxidase" evidence="2">
    <location>
        <begin position="62"/>
        <end position="179"/>
    </location>
</feature>
<protein>
    <submittedName>
        <fullName evidence="3">Phosphatase PAP2 family protein</fullName>
    </submittedName>
</protein>
<dbReference type="InterPro" id="IPR036938">
    <property type="entry name" value="PAP2/HPO_sf"/>
</dbReference>
<sequence>MLEEFIQLDKEVFLFLNGLGTETWDGFWMYLSEKISLITIPLYVFLLFLSYKSFGLKKTGILLVSIALMITCTDQLANFFKYGVGRFRPCHDEEIRSLMRLVKSYCGGKYGYFSAHAASSFALASFFTILFKTSFKFLIPFLLIWALLVSYSRIYIGVHFPLDVLTGLAMGFLLGWIFAKLYIFATFKFKA</sequence>
<evidence type="ECO:0000313" key="4">
    <source>
        <dbReference type="Proteomes" id="UP001255246"/>
    </source>
</evidence>
<feature type="transmembrane region" description="Helical" evidence="1">
    <location>
        <begin position="164"/>
        <end position="185"/>
    </location>
</feature>
<comment type="caution">
    <text evidence="3">The sequence shown here is derived from an EMBL/GenBank/DDBJ whole genome shotgun (WGS) entry which is preliminary data.</text>
</comment>
<dbReference type="PANTHER" id="PTHR14969">
    <property type="entry name" value="SPHINGOSINE-1-PHOSPHATE PHOSPHOHYDROLASE"/>
    <property type="match status" value="1"/>
</dbReference>
<feature type="transmembrane region" description="Helical" evidence="1">
    <location>
        <begin position="137"/>
        <end position="158"/>
    </location>
</feature>
<dbReference type="SMART" id="SM00014">
    <property type="entry name" value="acidPPc"/>
    <property type="match status" value="1"/>
</dbReference>
<evidence type="ECO:0000313" key="3">
    <source>
        <dbReference type="EMBL" id="MDT0606930.1"/>
    </source>
</evidence>
<dbReference type="Gene3D" id="1.20.144.10">
    <property type="entry name" value="Phosphatidic acid phosphatase type 2/haloperoxidase"/>
    <property type="match status" value="1"/>
</dbReference>
<dbReference type="RefSeq" id="WP_311350498.1">
    <property type="nucleotide sequence ID" value="NZ_JAVRHR010000002.1"/>
</dbReference>
<feature type="transmembrane region" description="Helical" evidence="1">
    <location>
        <begin position="110"/>
        <end position="130"/>
    </location>
</feature>
<evidence type="ECO:0000256" key="1">
    <source>
        <dbReference type="SAM" id="Phobius"/>
    </source>
</evidence>
<feature type="transmembrane region" description="Helical" evidence="1">
    <location>
        <begin position="27"/>
        <end position="49"/>
    </location>
</feature>
<dbReference type="Pfam" id="PF01569">
    <property type="entry name" value="PAP2"/>
    <property type="match status" value="1"/>
</dbReference>
<organism evidence="3 4">
    <name type="scientific">Croceitalea rosinachiae</name>
    <dbReference type="NCBI Taxonomy" id="3075596"/>
    <lineage>
        <taxon>Bacteria</taxon>
        <taxon>Pseudomonadati</taxon>
        <taxon>Bacteroidota</taxon>
        <taxon>Flavobacteriia</taxon>
        <taxon>Flavobacteriales</taxon>
        <taxon>Flavobacteriaceae</taxon>
        <taxon>Croceitalea</taxon>
    </lineage>
</organism>